<sequence length="552" mass="61918">MSSFSQPPPPPHAKKRLILCCDGTWMDSDDGFQKPTLIPYVPTGSLQVPSNVTRIGHALKRVGLDGCPQIIYYHSGVGSGSSVIDAISGGLMGTGISENIREVYSFITANYTPGDEIILIGFSRGAFTARSVAGMINDIGLLTRDGMNDFYPIFKDQENFKNDRYHDIFPTIPFADKPFGPDAEIEYKERLEKDGLTRVYDPDGRKIRVQAVAVWDTVGSLGIPQISILAKLGLPHSTKEYKFYDTNLTDNILHAFQALALDEHRAPFNAAVWERKDHKDLVTTDLRQCWFPGAHANCGGGYDDQEVANISLAWMMDQLASIGVAFQDDFIDKIFEQNIQYYEDPPKTPKTLSSFFSRSPDKQWAITSVYEKHKPIRPWGLGKIWNSETGLYRITGTKWRTPGLNTRADPDTGMPTNVLMRNTNERIHSCVRVRLDLGGLGLDDNGLYKCHALLDRGWALTEMRINVHDPIPWNASWGPTVPPADGPPDDVRWVWEYQGPERLAPRERIMIEEPLGPYERKLLLLNKGSFHNSSNIRADTTGEQVDDCVVCN</sequence>
<dbReference type="InterPro" id="IPR018712">
    <property type="entry name" value="Tle1-like_cat"/>
</dbReference>
<dbReference type="GeneID" id="28831082"/>
<dbReference type="PANTHER" id="PTHR33840">
    <property type="match status" value="1"/>
</dbReference>
<feature type="domain" description="T6SS Phospholipase effector Tle1-like catalytic" evidence="1">
    <location>
        <begin position="15"/>
        <end position="318"/>
    </location>
</feature>
<dbReference type="InParanoid" id="A0A194WYL4"/>
<reference evidence="2 3" key="1">
    <citation type="submission" date="2015-10" db="EMBL/GenBank/DDBJ databases">
        <title>Full genome of DAOMC 229536 Phialocephala scopiformis, a fungal endophyte of spruce producing the potent anti-insectan compound rugulosin.</title>
        <authorList>
            <consortium name="DOE Joint Genome Institute"/>
            <person name="Walker A.K."/>
            <person name="Frasz S.L."/>
            <person name="Seifert K.A."/>
            <person name="Miller J.D."/>
            <person name="Mondo S.J."/>
            <person name="Labutti K."/>
            <person name="Lipzen A."/>
            <person name="Dockter R."/>
            <person name="Kennedy M."/>
            <person name="Grigoriev I.V."/>
            <person name="Spatafora J.W."/>
        </authorList>
    </citation>
    <scope>NUCLEOTIDE SEQUENCE [LARGE SCALE GENOMIC DNA]</scope>
    <source>
        <strain evidence="2 3">CBS 120377</strain>
    </source>
</reference>
<dbReference type="EMBL" id="KQ947423">
    <property type="protein sequence ID" value="KUJ12697.1"/>
    <property type="molecule type" value="Genomic_DNA"/>
</dbReference>
<protein>
    <recommendedName>
        <fullName evidence="1">T6SS Phospholipase effector Tle1-like catalytic domain-containing protein</fullName>
    </recommendedName>
</protein>
<dbReference type="SUPFAM" id="SSF53474">
    <property type="entry name" value="alpha/beta-Hydrolases"/>
    <property type="match status" value="1"/>
</dbReference>
<dbReference type="KEGG" id="psco:LY89DRAFT_755669"/>
<gene>
    <name evidence="2" type="ORF">LY89DRAFT_755669</name>
</gene>
<evidence type="ECO:0000313" key="2">
    <source>
        <dbReference type="EMBL" id="KUJ12697.1"/>
    </source>
</evidence>
<dbReference type="Pfam" id="PF09994">
    <property type="entry name" value="T6SS_Tle1-like_cat"/>
    <property type="match status" value="1"/>
</dbReference>
<evidence type="ECO:0000313" key="3">
    <source>
        <dbReference type="Proteomes" id="UP000070700"/>
    </source>
</evidence>
<dbReference type="PANTHER" id="PTHR33840:SF1">
    <property type="entry name" value="TLE1 PHOSPHOLIPASE DOMAIN-CONTAINING PROTEIN"/>
    <property type="match status" value="1"/>
</dbReference>
<keyword evidence="3" id="KW-1185">Reference proteome</keyword>
<dbReference type="OrthoDB" id="3057168at2759"/>
<accession>A0A194WYL4</accession>
<dbReference type="InterPro" id="IPR029058">
    <property type="entry name" value="AB_hydrolase_fold"/>
</dbReference>
<dbReference type="Proteomes" id="UP000070700">
    <property type="component" value="Unassembled WGS sequence"/>
</dbReference>
<dbReference type="AlphaFoldDB" id="A0A194WYL4"/>
<evidence type="ECO:0000259" key="1">
    <source>
        <dbReference type="Pfam" id="PF09994"/>
    </source>
</evidence>
<organism evidence="2 3">
    <name type="scientific">Mollisia scopiformis</name>
    <name type="common">Conifer needle endophyte fungus</name>
    <name type="synonym">Phialocephala scopiformis</name>
    <dbReference type="NCBI Taxonomy" id="149040"/>
    <lineage>
        <taxon>Eukaryota</taxon>
        <taxon>Fungi</taxon>
        <taxon>Dikarya</taxon>
        <taxon>Ascomycota</taxon>
        <taxon>Pezizomycotina</taxon>
        <taxon>Leotiomycetes</taxon>
        <taxon>Helotiales</taxon>
        <taxon>Mollisiaceae</taxon>
        <taxon>Mollisia</taxon>
    </lineage>
</organism>
<dbReference type="RefSeq" id="XP_018067052.1">
    <property type="nucleotide sequence ID" value="XM_018221356.1"/>
</dbReference>
<name>A0A194WYL4_MOLSC</name>
<proteinExistence type="predicted"/>